<feature type="transmembrane region" description="Helical" evidence="1">
    <location>
        <begin position="33"/>
        <end position="56"/>
    </location>
</feature>
<feature type="transmembrane region" description="Helical" evidence="1">
    <location>
        <begin position="117"/>
        <end position="137"/>
    </location>
</feature>
<evidence type="ECO:0000256" key="1">
    <source>
        <dbReference type="SAM" id="Phobius"/>
    </source>
</evidence>
<feature type="transmembrane region" description="Helical" evidence="1">
    <location>
        <begin position="6"/>
        <end position="26"/>
    </location>
</feature>
<evidence type="ECO:0000313" key="3">
    <source>
        <dbReference type="EMBL" id="WFF42187.1"/>
    </source>
</evidence>
<accession>A0ABY8FHT6</accession>
<reference evidence="3 4" key="1">
    <citation type="submission" date="2019-01" db="EMBL/GenBank/DDBJ databases">
        <title>Genome sequence of Salinicola endophyticus REST5.</title>
        <authorList>
            <person name="Nascimento F.X."/>
        </authorList>
    </citation>
    <scope>NUCLEOTIDE SEQUENCE [LARGE SCALE GENOMIC DNA]</scope>
    <source>
        <strain evidence="3 4">REST5</strain>
    </source>
</reference>
<dbReference type="EMBL" id="CP035631">
    <property type="protein sequence ID" value="WFF42187.1"/>
    <property type="molecule type" value="Genomic_DNA"/>
</dbReference>
<evidence type="ECO:0000259" key="2">
    <source>
        <dbReference type="Pfam" id="PF07331"/>
    </source>
</evidence>
<keyword evidence="1" id="KW-0812">Transmembrane</keyword>
<evidence type="ECO:0000313" key="4">
    <source>
        <dbReference type="Proteomes" id="UP001321526"/>
    </source>
</evidence>
<feature type="transmembrane region" description="Helical" evidence="1">
    <location>
        <begin position="76"/>
        <end position="105"/>
    </location>
</feature>
<protein>
    <recommendedName>
        <fullName evidence="2">DUF1468 domain-containing protein</fullName>
    </recommendedName>
</protein>
<sequence>MRQATLETSVALAGAVLSGWGLWHALSFTRDSAYLPTAVMGLLTLLLLVWGIRSAWALRQAGSDTLRFAPGHARRFLTLLATSIAMIAIAPSLGFATTFLLFVPLSGWLLGYRQGKWLVVTAILFSLLIYLIFQIVLDRPLPPEMALRLVTGS</sequence>
<dbReference type="RefSeq" id="WP_110674889.1">
    <property type="nucleotide sequence ID" value="NZ_CP035631.1"/>
</dbReference>
<proteinExistence type="predicted"/>
<keyword evidence="4" id="KW-1185">Reference proteome</keyword>
<organism evidence="3 4">
    <name type="scientific">Salinicola endophyticus</name>
    <dbReference type="NCBI Taxonomy" id="1949083"/>
    <lineage>
        <taxon>Bacteria</taxon>
        <taxon>Pseudomonadati</taxon>
        <taxon>Pseudomonadota</taxon>
        <taxon>Gammaproteobacteria</taxon>
        <taxon>Oceanospirillales</taxon>
        <taxon>Halomonadaceae</taxon>
        <taxon>Salinicola</taxon>
    </lineage>
</organism>
<dbReference type="Proteomes" id="UP001321526">
    <property type="component" value="Chromosome"/>
</dbReference>
<dbReference type="InterPro" id="IPR009936">
    <property type="entry name" value="DUF1468"/>
</dbReference>
<feature type="domain" description="DUF1468" evidence="2">
    <location>
        <begin position="12"/>
        <end position="142"/>
    </location>
</feature>
<gene>
    <name evidence="3" type="ORF">EVC62_12110</name>
</gene>
<keyword evidence="1" id="KW-1133">Transmembrane helix</keyword>
<dbReference type="Pfam" id="PF07331">
    <property type="entry name" value="TctB"/>
    <property type="match status" value="1"/>
</dbReference>
<keyword evidence="1" id="KW-0472">Membrane</keyword>
<name>A0ABY8FHT6_9GAMM</name>